<name>A0A5N3S519_9VIBR</name>
<gene>
    <name evidence="2" type="ORF">F2Z80_22795</name>
</gene>
<dbReference type="AlphaFoldDB" id="A0A5N3S519"/>
<proteinExistence type="predicted"/>
<dbReference type="EMBL" id="VXDD01000003">
    <property type="protein sequence ID" value="KAB0301948.1"/>
    <property type="molecule type" value="Genomic_DNA"/>
</dbReference>
<protein>
    <submittedName>
        <fullName evidence="2">GNAT family N-acetyltransferase</fullName>
    </submittedName>
</protein>
<dbReference type="Pfam" id="PF00583">
    <property type="entry name" value="Acetyltransf_1"/>
    <property type="match status" value="1"/>
</dbReference>
<dbReference type="InterPro" id="IPR016181">
    <property type="entry name" value="Acyl_CoA_acyltransferase"/>
</dbReference>
<evidence type="ECO:0000313" key="3">
    <source>
        <dbReference type="Proteomes" id="UP000326687"/>
    </source>
</evidence>
<feature type="domain" description="N-acetyltransferase" evidence="1">
    <location>
        <begin position="1"/>
        <end position="138"/>
    </location>
</feature>
<evidence type="ECO:0000313" key="2">
    <source>
        <dbReference type="EMBL" id="KAB0301948.1"/>
    </source>
</evidence>
<dbReference type="InterPro" id="IPR050276">
    <property type="entry name" value="MshD_Acetyltransferase"/>
</dbReference>
<dbReference type="CDD" id="cd04301">
    <property type="entry name" value="NAT_SF"/>
    <property type="match status" value="1"/>
</dbReference>
<dbReference type="PANTHER" id="PTHR43617">
    <property type="entry name" value="L-AMINO ACID N-ACETYLTRANSFERASE"/>
    <property type="match status" value="1"/>
</dbReference>
<dbReference type="GO" id="GO:0016747">
    <property type="term" value="F:acyltransferase activity, transferring groups other than amino-acyl groups"/>
    <property type="evidence" value="ECO:0007669"/>
    <property type="project" value="InterPro"/>
</dbReference>
<dbReference type="PANTHER" id="PTHR43617:SF30">
    <property type="entry name" value="HISTONE ACETYLTRANSFERASE"/>
    <property type="match status" value="1"/>
</dbReference>
<keyword evidence="2" id="KW-0808">Transferase</keyword>
<dbReference type="PROSITE" id="PS51186">
    <property type="entry name" value="GNAT"/>
    <property type="match status" value="1"/>
</dbReference>
<comment type="caution">
    <text evidence="2">The sequence shown here is derived from an EMBL/GenBank/DDBJ whole genome shotgun (WGS) entry which is preliminary data.</text>
</comment>
<dbReference type="SUPFAM" id="SSF55729">
    <property type="entry name" value="Acyl-CoA N-acyltransferases (Nat)"/>
    <property type="match status" value="1"/>
</dbReference>
<dbReference type="Gene3D" id="3.40.630.30">
    <property type="match status" value="1"/>
</dbReference>
<dbReference type="InterPro" id="IPR000182">
    <property type="entry name" value="GNAT_dom"/>
</dbReference>
<accession>A0A5N3S519</accession>
<sequence>MPQTYIESYTVEKRQKLWSNIIEKSLAEVIVADFDDKLTGFLCCGQPKSLKGTDVFDLSSIYIEPDKTGSGIGQALYDECEGMIITLGAKKVSVWALDGNERAINFYIKQGFVPTGKTNDEYVGDVVLKDIELAKDLPL</sequence>
<reference evidence="2 3" key="1">
    <citation type="submission" date="2019-09" db="EMBL/GenBank/DDBJ databases">
        <title>Vibrio Fortis S7-72.</title>
        <authorList>
            <person name="Das S.K."/>
        </authorList>
    </citation>
    <scope>NUCLEOTIDE SEQUENCE [LARGE SCALE GENOMIC DNA]</scope>
    <source>
        <strain evidence="2 3">S7-72</strain>
    </source>
</reference>
<organism evidence="2 3">
    <name type="scientific">Vibrio fortis</name>
    <dbReference type="NCBI Taxonomy" id="212667"/>
    <lineage>
        <taxon>Bacteria</taxon>
        <taxon>Pseudomonadati</taxon>
        <taxon>Pseudomonadota</taxon>
        <taxon>Gammaproteobacteria</taxon>
        <taxon>Vibrionales</taxon>
        <taxon>Vibrionaceae</taxon>
        <taxon>Vibrio</taxon>
    </lineage>
</organism>
<evidence type="ECO:0000259" key="1">
    <source>
        <dbReference type="PROSITE" id="PS51186"/>
    </source>
</evidence>
<dbReference type="Proteomes" id="UP000326687">
    <property type="component" value="Unassembled WGS sequence"/>
</dbReference>